<sequence>MEVFDIQLYNNLIPLQFLQGVLTLLQYGVLPMNNHVLLSLAAIETNRTSPQLKLKLQLQ</sequence>
<gene>
    <name evidence="1" type="ORF">A2663_00405</name>
</gene>
<reference evidence="1 2" key="1">
    <citation type="journal article" date="2016" name="Nat. Commun.">
        <title>Thousands of microbial genomes shed light on interconnected biogeochemical processes in an aquifer system.</title>
        <authorList>
            <person name="Anantharaman K."/>
            <person name="Brown C.T."/>
            <person name="Hug L.A."/>
            <person name="Sharon I."/>
            <person name="Castelle C.J."/>
            <person name="Probst A.J."/>
            <person name="Thomas B.C."/>
            <person name="Singh A."/>
            <person name="Wilkins M.J."/>
            <person name="Karaoz U."/>
            <person name="Brodie E.L."/>
            <person name="Williams K.H."/>
            <person name="Hubbard S.S."/>
            <person name="Banfield J.F."/>
        </authorList>
    </citation>
    <scope>NUCLEOTIDE SEQUENCE [LARGE SCALE GENOMIC DNA]</scope>
</reference>
<accession>A0A1G1Y0Q2</accession>
<protein>
    <submittedName>
        <fullName evidence="1">Uncharacterized protein</fullName>
    </submittedName>
</protein>
<evidence type="ECO:0000313" key="1">
    <source>
        <dbReference type="EMBL" id="OGY45915.1"/>
    </source>
</evidence>
<dbReference type="Proteomes" id="UP000178432">
    <property type="component" value="Unassembled WGS sequence"/>
</dbReference>
<name>A0A1G1Y0Q2_9BACT</name>
<comment type="caution">
    <text evidence="1">The sequence shown here is derived from an EMBL/GenBank/DDBJ whole genome shotgun (WGS) entry which is preliminary data.</text>
</comment>
<proteinExistence type="predicted"/>
<organism evidence="1 2">
    <name type="scientific">Candidatus Buchananbacteria bacterium RIFCSPHIGHO2_01_FULL_46_12</name>
    <dbReference type="NCBI Taxonomy" id="1797536"/>
    <lineage>
        <taxon>Bacteria</taxon>
        <taxon>Candidatus Buchananiibacteriota</taxon>
    </lineage>
</organism>
<evidence type="ECO:0000313" key="2">
    <source>
        <dbReference type="Proteomes" id="UP000178432"/>
    </source>
</evidence>
<dbReference type="EMBL" id="MHIF01000069">
    <property type="protein sequence ID" value="OGY45915.1"/>
    <property type="molecule type" value="Genomic_DNA"/>
</dbReference>
<dbReference type="AlphaFoldDB" id="A0A1G1Y0Q2"/>